<reference evidence="6 7" key="1">
    <citation type="submission" date="2016-02" db="EMBL/GenBank/DDBJ databases">
        <title>Complete genome sequence of Halocynthiibacter arcticus PAMC 20958t from arctic marine sediment.</title>
        <authorList>
            <person name="Lee Y.M."/>
            <person name="Baek K."/>
            <person name="Lee H.K."/>
            <person name="Shin S.C."/>
        </authorList>
    </citation>
    <scope>NUCLEOTIDE SEQUENCE [LARGE SCALE GENOMIC DNA]</scope>
    <source>
        <strain evidence="6">PAMC 20958</strain>
    </source>
</reference>
<dbReference type="PANTHER" id="PTHR23514:SF13">
    <property type="entry name" value="INNER MEMBRANE PROTEIN YBJJ"/>
    <property type="match status" value="1"/>
</dbReference>
<evidence type="ECO:0000256" key="1">
    <source>
        <dbReference type="ARBA" id="ARBA00004141"/>
    </source>
</evidence>
<feature type="transmembrane region" description="Helical" evidence="5">
    <location>
        <begin position="264"/>
        <end position="283"/>
    </location>
</feature>
<evidence type="ECO:0000256" key="5">
    <source>
        <dbReference type="SAM" id="Phobius"/>
    </source>
</evidence>
<evidence type="ECO:0008006" key="8">
    <source>
        <dbReference type="Google" id="ProtNLM"/>
    </source>
</evidence>
<feature type="transmembrane region" description="Helical" evidence="5">
    <location>
        <begin position="289"/>
        <end position="312"/>
    </location>
</feature>
<evidence type="ECO:0000256" key="3">
    <source>
        <dbReference type="ARBA" id="ARBA00022989"/>
    </source>
</evidence>
<dbReference type="Pfam" id="PF07690">
    <property type="entry name" value="MFS_1"/>
    <property type="match status" value="1"/>
</dbReference>
<feature type="transmembrane region" description="Helical" evidence="5">
    <location>
        <begin position="236"/>
        <end position="252"/>
    </location>
</feature>
<feature type="transmembrane region" description="Helical" evidence="5">
    <location>
        <begin position="197"/>
        <end position="216"/>
    </location>
</feature>
<accession>A0A126UZ58</accession>
<evidence type="ECO:0000313" key="7">
    <source>
        <dbReference type="Proteomes" id="UP000070371"/>
    </source>
</evidence>
<keyword evidence="3 5" id="KW-1133">Transmembrane helix</keyword>
<dbReference type="InterPro" id="IPR051788">
    <property type="entry name" value="MFS_Transporter"/>
</dbReference>
<dbReference type="EMBL" id="CP014327">
    <property type="protein sequence ID" value="AML51177.1"/>
    <property type="molecule type" value="Genomic_DNA"/>
</dbReference>
<feature type="transmembrane region" description="Helical" evidence="5">
    <location>
        <begin position="67"/>
        <end position="85"/>
    </location>
</feature>
<dbReference type="PANTHER" id="PTHR23514">
    <property type="entry name" value="BYPASS OF STOP CODON PROTEIN 6"/>
    <property type="match status" value="1"/>
</dbReference>
<name>A0A126UZ58_9RHOB</name>
<feature type="transmembrane region" description="Helical" evidence="5">
    <location>
        <begin position="157"/>
        <end position="176"/>
    </location>
</feature>
<feature type="transmembrane region" description="Helical" evidence="5">
    <location>
        <begin position="324"/>
        <end position="344"/>
    </location>
</feature>
<evidence type="ECO:0000313" key="6">
    <source>
        <dbReference type="EMBL" id="AML51177.1"/>
    </source>
</evidence>
<sequence>MVWLCMAVFFVQPIQFGIWLSNVAEIKIGLALSNSDLALGLLGMPIGLLPSLYFASHVVDRIGPRHTLLWLFPLMLIAGVLPGFATGVGSLFMALFVLGALIAFTEVALNVFAARVEKTLGTSIMNRAHGFWSLGVMAGSFIGVQMAGLGFTVAESLQWGGLLLLPLLMVVAYILPRITPKQETTENAQAKPPLPKALLPIVAIVFGATIVEGAMIDWSTVYMRDVAEIIAGKEGWAVTIFAGFVTAGRFIGDAVNNRYGAMLLARMCIGSAILGLVILTLNLGPDASFLGFAFVGLGVSTIFPLGISASAALGDEGEARNVSVMTFGALSGFLVGPPMIGFVAEATSLNVAFALLLPTLALSFILAKHLLRMR</sequence>
<dbReference type="InterPro" id="IPR011701">
    <property type="entry name" value="MFS"/>
</dbReference>
<keyword evidence="7" id="KW-1185">Reference proteome</keyword>
<dbReference type="GO" id="GO:0016020">
    <property type="term" value="C:membrane"/>
    <property type="evidence" value="ECO:0007669"/>
    <property type="project" value="UniProtKB-SubCell"/>
</dbReference>
<protein>
    <recommendedName>
        <fullName evidence="8">Major facilitator superfamily (MFS) profile domain-containing protein</fullName>
    </recommendedName>
</protein>
<dbReference type="CDD" id="cd17393">
    <property type="entry name" value="MFS_MosC_like"/>
    <property type="match status" value="1"/>
</dbReference>
<dbReference type="InterPro" id="IPR036259">
    <property type="entry name" value="MFS_trans_sf"/>
</dbReference>
<evidence type="ECO:0000256" key="2">
    <source>
        <dbReference type="ARBA" id="ARBA00022692"/>
    </source>
</evidence>
<proteinExistence type="predicted"/>
<comment type="subcellular location">
    <subcellularLocation>
        <location evidence="1">Membrane</location>
        <topology evidence="1">Multi-pass membrane protein</topology>
    </subcellularLocation>
</comment>
<dbReference type="Gene3D" id="1.20.1250.20">
    <property type="entry name" value="MFS general substrate transporter like domains"/>
    <property type="match status" value="2"/>
</dbReference>
<feature type="transmembrane region" description="Helical" evidence="5">
    <location>
        <begin position="350"/>
        <end position="371"/>
    </location>
</feature>
<organism evidence="6 7">
    <name type="scientific">Falsihalocynthiibacter arcticus</name>
    <dbReference type="NCBI Taxonomy" id="1579316"/>
    <lineage>
        <taxon>Bacteria</taxon>
        <taxon>Pseudomonadati</taxon>
        <taxon>Pseudomonadota</taxon>
        <taxon>Alphaproteobacteria</taxon>
        <taxon>Rhodobacterales</taxon>
        <taxon>Roseobacteraceae</taxon>
        <taxon>Falsihalocynthiibacter</taxon>
    </lineage>
</organism>
<keyword evidence="2 5" id="KW-0812">Transmembrane</keyword>
<dbReference type="Proteomes" id="UP000070371">
    <property type="component" value="Chromosome"/>
</dbReference>
<feature type="transmembrane region" description="Helical" evidence="5">
    <location>
        <begin position="130"/>
        <end position="151"/>
    </location>
</feature>
<dbReference type="SUPFAM" id="SSF103473">
    <property type="entry name" value="MFS general substrate transporter"/>
    <property type="match status" value="1"/>
</dbReference>
<dbReference type="GO" id="GO:0022857">
    <property type="term" value="F:transmembrane transporter activity"/>
    <property type="evidence" value="ECO:0007669"/>
    <property type="project" value="InterPro"/>
</dbReference>
<keyword evidence="4 5" id="KW-0472">Membrane</keyword>
<evidence type="ECO:0000256" key="4">
    <source>
        <dbReference type="ARBA" id="ARBA00023136"/>
    </source>
</evidence>
<dbReference type="AlphaFoldDB" id="A0A126UZ58"/>
<feature type="transmembrane region" description="Helical" evidence="5">
    <location>
        <begin position="37"/>
        <end position="55"/>
    </location>
</feature>
<dbReference type="STRING" id="1579316.RC74_07810"/>
<feature type="transmembrane region" description="Helical" evidence="5">
    <location>
        <begin position="91"/>
        <end position="109"/>
    </location>
</feature>
<dbReference type="KEGG" id="hat:RC74_07810"/>
<gene>
    <name evidence="6" type="ORF">RC74_07810</name>
</gene>